<evidence type="ECO:0000313" key="2">
    <source>
        <dbReference type="EMBL" id="RUL88887.1"/>
    </source>
</evidence>
<gene>
    <name evidence="2" type="ORF">TsocGM_04560</name>
</gene>
<evidence type="ECO:0000313" key="3">
    <source>
        <dbReference type="Proteomes" id="UP000280296"/>
    </source>
</evidence>
<dbReference type="EMBL" id="RYZH01000006">
    <property type="protein sequence ID" value="RUL88887.1"/>
    <property type="molecule type" value="Genomic_DNA"/>
</dbReference>
<reference evidence="2 3" key="2">
    <citation type="submission" date="2019-01" db="EMBL/GenBank/DDBJ databases">
        <title>Tautonia sociabilis, a novel thermotolerant planctomycete of Isosphaeraceae family, isolated from a 4000 m deep subterranean habitat.</title>
        <authorList>
            <person name="Kovaleva O.L."/>
            <person name="Elcheninov A.G."/>
            <person name="Van Heerden E."/>
            <person name="Toshchakov S.V."/>
            <person name="Novikov A."/>
            <person name="Bonch-Osmolovskaya E.A."/>
            <person name="Kublanov I.V."/>
        </authorList>
    </citation>
    <scope>NUCLEOTIDE SEQUENCE [LARGE SCALE GENOMIC DNA]</scope>
    <source>
        <strain evidence="2 3">GM2012</strain>
    </source>
</reference>
<protein>
    <submittedName>
        <fullName evidence="2">GTPase</fullName>
    </submittedName>
</protein>
<evidence type="ECO:0000256" key="1">
    <source>
        <dbReference type="SAM" id="Phobius"/>
    </source>
</evidence>
<name>A0A432MNY3_9BACT</name>
<organism evidence="2 3">
    <name type="scientific">Tautonia sociabilis</name>
    <dbReference type="NCBI Taxonomy" id="2080755"/>
    <lineage>
        <taxon>Bacteria</taxon>
        <taxon>Pseudomonadati</taxon>
        <taxon>Planctomycetota</taxon>
        <taxon>Planctomycetia</taxon>
        <taxon>Isosphaerales</taxon>
        <taxon>Isosphaeraceae</taxon>
        <taxon>Tautonia</taxon>
    </lineage>
</organism>
<proteinExistence type="predicted"/>
<dbReference type="SUPFAM" id="SSF52540">
    <property type="entry name" value="P-loop containing nucleoside triphosphate hydrolases"/>
    <property type="match status" value="1"/>
</dbReference>
<keyword evidence="1" id="KW-0472">Membrane</keyword>
<dbReference type="Proteomes" id="UP000280296">
    <property type="component" value="Unassembled WGS sequence"/>
</dbReference>
<dbReference type="InterPro" id="IPR027417">
    <property type="entry name" value="P-loop_NTPase"/>
</dbReference>
<sequence>MGTGRVGTVLRNWRIWVLIALIVVPFGLYVVLGSLWLLEHGWAWATAVAIGWIGSYGLFAFLADRWTRSSESLLPPLDWEAPQTFTPRDRAAWAIVEEMARRSDNAAIESLSRGDIYINTGRELAEALAQHYHPGAKEPIDRVPVVELLTALELAAEDLARLCRQVPGGDIITPGHWKQAIDAANLVNRANEIYTYLLPLFAPVAGVARLGTQKLIAQPAWRSMQRSLMRWFFRAYVNRLGHHLVELYSGRLAIGSEHYRRLTRRAGDQAAAAHADAPKPVIGVAGAKGAGKSLLIASLEKVIGDGELAAVKSKLLEAGREPGLADRLGTATFLEIPGYRAQAGPDTSRERASRKDAVAAAGEVDLLVLVADASRGDLSDDLNFAREWIESYSGRPHLDRPPAFVVVTGFDRLRDAMVVESTTSGGGSAVGTRVRPLSREEAIAALKAELPEGINRVIAVELGDQPAGAVAEAVLPAIARRLPEAERIALLRHLHEHSTRSKARRVVSAIGRQGKALWRSVRKKAASRADYDEE</sequence>
<dbReference type="AlphaFoldDB" id="A0A432MNY3"/>
<keyword evidence="3" id="KW-1185">Reference proteome</keyword>
<dbReference type="Gene3D" id="3.40.50.300">
    <property type="entry name" value="P-loop containing nucleotide triphosphate hydrolases"/>
    <property type="match status" value="1"/>
</dbReference>
<feature type="transmembrane region" description="Helical" evidence="1">
    <location>
        <begin position="15"/>
        <end position="36"/>
    </location>
</feature>
<keyword evidence="1" id="KW-0812">Transmembrane</keyword>
<feature type="transmembrane region" description="Helical" evidence="1">
    <location>
        <begin position="42"/>
        <end position="63"/>
    </location>
</feature>
<comment type="caution">
    <text evidence="2">The sequence shown here is derived from an EMBL/GenBank/DDBJ whole genome shotgun (WGS) entry which is preliminary data.</text>
</comment>
<reference evidence="2 3" key="1">
    <citation type="submission" date="2018-12" db="EMBL/GenBank/DDBJ databases">
        <authorList>
            <person name="Toschakov S.V."/>
        </authorList>
    </citation>
    <scope>NUCLEOTIDE SEQUENCE [LARGE SCALE GENOMIC DNA]</scope>
    <source>
        <strain evidence="2 3">GM2012</strain>
    </source>
</reference>
<accession>A0A432MNY3</accession>
<keyword evidence="1" id="KW-1133">Transmembrane helix</keyword>
<dbReference type="OrthoDB" id="238366at2"/>